<protein>
    <submittedName>
        <fullName evidence="3">Uncharacterized protein</fullName>
    </submittedName>
</protein>
<feature type="chain" id="PRO_5046769331" evidence="2">
    <location>
        <begin position="21"/>
        <end position="133"/>
    </location>
</feature>
<feature type="region of interest" description="Disordered" evidence="1">
    <location>
        <begin position="110"/>
        <end position="133"/>
    </location>
</feature>
<evidence type="ECO:0000256" key="1">
    <source>
        <dbReference type="SAM" id="MobiDB-lite"/>
    </source>
</evidence>
<dbReference type="RefSeq" id="WP_189639479.1">
    <property type="nucleotide sequence ID" value="NZ_BMZF01000002.1"/>
</dbReference>
<gene>
    <name evidence="3" type="ORF">GCM10008927_09740</name>
</gene>
<comment type="caution">
    <text evidence="3">The sequence shown here is derived from an EMBL/GenBank/DDBJ whole genome shotgun (WGS) entry which is preliminary data.</text>
</comment>
<accession>A0ABQ3CY69</accession>
<feature type="compositionally biased region" description="Basic and acidic residues" evidence="1">
    <location>
        <begin position="113"/>
        <end position="125"/>
    </location>
</feature>
<evidence type="ECO:0000313" key="4">
    <source>
        <dbReference type="Proteomes" id="UP000634455"/>
    </source>
</evidence>
<keyword evidence="2" id="KW-0732">Signal</keyword>
<dbReference type="Proteomes" id="UP000634455">
    <property type="component" value="Unassembled WGS sequence"/>
</dbReference>
<dbReference type="EMBL" id="BMZF01000002">
    <property type="protein sequence ID" value="GHA47020.1"/>
    <property type="molecule type" value="Genomic_DNA"/>
</dbReference>
<feature type="region of interest" description="Disordered" evidence="1">
    <location>
        <begin position="52"/>
        <end position="94"/>
    </location>
</feature>
<sequence>MTFKSFITAGIIAAIATTTAGSAARAASDSEKLAAFLVGAGVLAVIAKKSRDDKQAAPVYRNNHTATPHRYPTTPRYTHQRPQKPGYYHPGNRSGCEYHVHGRNSRHVKNFGHKHDCRNGAEHGFRKAHGHKR</sequence>
<reference evidence="4" key="1">
    <citation type="journal article" date="2019" name="Int. J. Syst. Evol. Microbiol.">
        <title>The Global Catalogue of Microorganisms (GCM) 10K type strain sequencing project: providing services to taxonomists for standard genome sequencing and annotation.</title>
        <authorList>
            <consortium name="The Broad Institute Genomics Platform"/>
            <consortium name="The Broad Institute Genome Sequencing Center for Infectious Disease"/>
            <person name="Wu L."/>
            <person name="Ma J."/>
        </authorList>
    </citation>
    <scope>NUCLEOTIDE SEQUENCE [LARGE SCALE GENOMIC DNA]</scope>
    <source>
        <strain evidence="4">KCTC 32465</strain>
    </source>
</reference>
<evidence type="ECO:0000256" key="2">
    <source>
        <dbReference type="SAM" id="SignalP"/>
    </source>
</evidence>
<keyword evidence="4" id="KW-1185">Reference proteome</keyword>
<name>A0ABQ3CY69_9RHOB</name>
<feature type="signal peptide" evidence="2">
    <location>
        <begin position="1"/>
        <end position="20"/>
    </location>
</feature>
<feature type="compositionally biased region" description="Low complexity" evidence="1">
    <location>
        <begin position="64"/>
        <end position="77"/>
    </location>
</feature>
<proteinExistence type="predicted"/>
<organism evidence="3 4">
    <name type="scientific">Paramylibacter ulvae</name>
    <dbReference type="NCBI Taxonomy" id="1651968"/>
    <lineage>
        <taxon>Bacteria</taxon>
        <taxon>Pseudomonadati</taxon>
        <taxon>Pseudomonadota</taxon>
        <taxon>Alphaproteobacteria</taxon>
        <taxon>Rhodobacterales</taxon>
        <taxon>Paracoccaceae</taxon>
        <taxon>Paramylibacter</taxon>
    </lineage>
</organism>
<evidence type="ECO:0000313" key="3">
    <source>
        <dbReference type="EMBL" id="GHA47020.1"/>
    </source>
</evidence>